<gene>
    <name evidence="2" type="ORF">DOFOFD_02255</name>
</gene>
<accession>A0ABU7U1V2</accession>
<proteinExistence type="predicted"/>
<feature type="transmembrane region" description="Helical" evidence="1">
    <location>
        <begin position="214"/>
        <end position="233"/>
    </location>
</feature>
<evidence type="ECO:0000313" key="3">
    <source>
        <dbReference type="Proteomes" id="UP001312908"/>
    </source>
</evidence>
<feature type="transmembrane region" description="Helical" evidence="1">
    <location>
        <begin position="135"/>
        <end position="154"/>
    </location>
</feature>
<feature type="transmembrane region" description="Helical" evidence="1">
    <location>
        <begin position="57"/>
        <end position="75"/>
    </location>
</feature>
<feature type="transmembrane region" description="Helical" evidence="1">
    <location>
        <begin position="105"/>
        <end position="123"/>
    </location>
</feature>
<feature type="transmembrane region" description="Helical" evidence="1">
    <location>
        <begin position="31"/>
        <end position="51"/>
    </location>
</feature>
<name>A0ABU7U1V2_9PROT</name>
<sequence>MIDAPFLFIVKAWPVFAAITMVLVPRGKQRSFGLAFAAIGFALASMSAIFLLPVPPVPRILFCAASFLPLLTLLSDAGMRRIAPLFLISSVASLSCLAADRLSNVVGVIFMTFALIIVILRSATHVRPVLGWTHVFVGACIVLLTGATLSGMMWPEAPHPAHIGEILMAAGFSVLLAGFRQSRETSTESALVTMLRCGIVLTAISGLLKIHEIIAVQEVVIAVSLIAATFLFLQGCATINLCGCFVALSAVMPHLGAPMIVFILALCLAESINPSAHMDRWMESLLPPSPLLPAVLALFWAMNTISRAFGAALLVIILGQFMLRRPIWPPTIAWQTRVNLWLLLALGLISPVFVAHNPFLNGVGP</sequence>
<feature type="transmembrane region" description="Helical" evidence="1">
    <location>
        <begin position="340"/>
        <end position="359"/>
    </location>
</feature>
<dbReference type="RefSeq" id="WP_394818819.1">
    <property type="nucleotide sequence ID" value="NZ_JAWJZY010000001.1"/>
</dbReference>
<feature type="transmembrane region" description="Helical" evidence="1">
    <location>
        <begin position="292"/>
        <end position="319"/>
    </location>
</feature>
<feature type="transmembrane region" description="Helical" evidence="1">
    <location>
        <begin position="160"/>
        <end position="179"/>
    </location>
</feature>
<dbReference type="Proteomes" id="UP001312908">
    <property type="component" value="Unassembled WGS sequence"/>
</dbReference>
<reference evidence="2 3" key="1">
    <citation type="submission" date="2023-10" db="EMBL/GenBank/DDBJ databases">
        <title>Sorlinia euscelidii gen. nov., sp. nov., an acetic acid bacteria isolated from the gut of Euscelidius variegatus emitter.</title>
        <authorList>
            <person name="Michoud G."/>
            <person name="Marasco R."/>
            <person name="Seferji K."/>
            <person name="Gonella E."/>
            <person name="Garuglieri E."/>
            <person name="Alma A."/>
            <person name="Mapelli F."/>
            <person name="Borin S."/>
            <person name="Daffonchio D."/>
            <person name="Crotti E."/>
        </authorList>
    </citation>
    <scope>NUCLEOTIDE SEQUENCE [LARGE SCALE GENOMIC DNA]</scope>
    <source>
        <strain evidence="2 3">EV16P</strain>
    </source>
</reference>
<keyword evidence="1" id="KW-1133">Transmembrane helix</keyword>
<comment type="caution">
    <text evidence="2">The sequence shown here is derived from an EMBL/GenBank/DDBJ whole genome shotgun (WGS) entry which is preliminary data.</text>
</comment>
<feature type="transmembrane region" description="Helical" evidence="1">
    <location>
        <begin position="191"/>
        <end position="208"/>
    </location>
</feature>
<keyword evidence="1" id="KW-0472">Membrane</keyword>
<evidence type="ECO:0000313" key="2">
    <source>
        <dbReference type="EMBL" id="MEE8657837.1"/>
    </source>
</evidence>
<keyword evidence="3" id="KW-1185">Reference proteome</keyword>
<feature type="transmembrane region" description="Helical" evidence="1">
    <location>
        <begin position="82"/>
        <end position="99"/>
    </location>
</feature>
<dbReference type="EMBL" id="JAWJZY010000001">
    <property type="protein sequence ID" value="MEE8657837.1"/>
    <property type="molecule type" value="Genomic_DNA"/>
</dbReference>
<feature type="transmembrane region" description="Helical" evidence="1">
    <location>
        <begin position="6"/>
        <end position="24"/>
    </location>
</feature>
<organism evidence="2 3">
    <name type="scientific">Sorlinia euscelidii</name>
    <dbReference type="NCBI Taxonomy" id="3081148"/>
    <lineage>
        <taxon>Bacteria</taxon>
        <taxon>Pseudomonadati</taxon>
        <taxon>Pseudomonadota</taxon>
        <taxon>Alphaproteobacteria</taxon>
        <taxon>Acetobacterales</taxon>
        <taxon>Acetobacteraceae</taxon>
        <taxon>Sorlinia</taxon>
    </lineage>
</organism>
<protein>
    <recommendedName>
        <fullName evidence="4">NADH:quinone oxidoreductase/Mrp antiporter membrane subunit domain-containing protein</fullName>
    </recommendedName>
</protein>
<keyword evidence="1" id="KW-0812">Transmembrane</keyword>
<evidence type="ECO:0008006" key="4">
    <source>
        <dbReference type="Google" id="ProtNLM"/>
    </source>
</evidence>
<feature type="transmembrane region" description="Helical" evidence="1">
    <location>
        <begin position="245"/>
        <end position="272"/>
    </location>
</feature>
<evidence type="ECO:0000256" key="1">
    <source>
        <dbReference type="SAM" id="Phobius"/>
    </source>
</evidence>